<dbReference type="PANTHER" id="PTHR38601:SF1">
    <property type="entry name" value="HYDROGENASE-4 COMPONENT E"/>
    <property type="match status" value="1"/>
</dbReference>
<evidence type="ECO:0000256" key="4">
    <source>
        <dbReference type="ARBA" id="ARBA00022989"/>
    </source>
</evidence>
<evidence type="ECO:0000256" key="1">
    <source>
        <dbReference type="ARBA" id="ARBA00004651"/>
    </source>
</evidence>
<feature type="transmembrane region" description="Helical" evidence="6">
    <location>
        <begin position="130"/>
        <end position="151"/>
    </location>
</feature>
<evidence type="ECO:0000256" key="6">
    <source>
        <dbReference type="SAM" id="Phobius"/>
    </source>
</evidence>
<keyword evidence="8" id="KW-1185">Reference proteome</keyword>
<dbReference type="EMBL" id="QGMY01000008">
    <property type="protein sequence ID" value="PWR71388.1"/>
    <property type="molecule type" value="Genomic_DNA"/>
</dbReference>
<protein>
    <submittedName>
        <fullName evidence="7">Hydrogenase subunit</fullName>
    </submittedName>
</protein>
<comment type="subcellular location">
    <subcellularLocation>
        <location evidence="1">Cell membrane</location>
        <topology evidence="1">Multi-pass membrane protein</topology>
    </subcellularLocation>
</comment>
<feature type="transmembrane region" description="Helical" evidence="6">
    <location>
        <begin position="61"/>
        <end position="83"/>
    </location>
</feature>
<sequence length="230" mass="25621">MIEPGMVSTLLRICLILVLISAACLLTTRNLSSLVRTYALQSLILVAIAILIGVIENNSILLLIAGITLVSKVIGIPWFIRIIQQRIKIQQDLKFSYLQPGGALMVSMLLILLVYLCFSRVLKDLFTENSLFFMGSVIGVSLMMMGLIAIFTRQLAITKVIGYLSMENGVLLFGLFVTELPFITEFVIMVDLIILVLLTTILTVGMDSSIDAYTNRLKEFHLWSEEEVQA</sequence>
<feature type="transmembrane region" description="Helical" evidence="6">
    <location>
        <begin position="186"/>
        <end position="206"/>
    </location>
</feature>
<comment type="caution">
    <text evidence="7">The sequence shown here is derived from an EMBL/GenBank/DDBJ whole genome shotgun (WGS) entry which is preliminary data.</text>
</comment>
<proteinExistence type="predicted"/>
<keyword evidence="5 6" id="KW-0472">Membrane</keyword>
<feature type="transmembrane region" description="Helical" evidence="6">
    <location>
        <begin position="6"/>
        <end position="26"/>
    </location>
</feature>
<keyword evidence="2" id="KW-1003">Cell membrane</keyword>
<evidence type="ECO:0000256" key="5">
    <source>
        <dbReference type="ARBA" id="ARBA00023136"/>
    </source>
</evidence>
<keyword evidence="4 6" id="KW-1133">Transmembrane helix</keyword>
<dbReference type="GeneID" id="97546984"/>
<dbReference type="GO" id="GO:0005886">
    <property type="term" value="C:plasma membrane"/>
    <property type="evidence" value="ECO:0007669"/>
    <property type="project" value="UniProtKB-SubCell"/>
</dbReference>
<organism evidence="7 8">
    <name type="scientific">Methanospirillum lacunae</name>
    <dbReference type="NCBI Taxonomy" id="668570"/>
    <lineage>
        <taxon>Archaea</taxon>
        <taxon>Methanobacteriati</taxon>
        <taxon>Methanobacteriota</taxon>
        <taxon>Stenosarchaea group</taxon>
        <taxon>Methanomicrobia</taxon>
        <taxon>Methanomicrobiales</taxon>
        <taxon>Methanospirillaceae</taxon>
        <taxon>Methanospirillum</taxon>
    </lineage>
</organism>
<dbReference type="AlphaFoldDB" id="A0A2V2N4F7"/>
<dbReference type="Proteomes" id="UP000245657">
    <property type="component" value="Unassembled WGS sequence"/>
</dbReference>
<evidence type="ECO:0000313" key="7">
    <source>
        <dbReference type="EMBL" id="PWR71388.1"/>
    </source>
</evidence>
<feature type="transmembrane region" description="Helical" evidence="6">
    <location>
        <begin position="38"/>
        <end position="55"/>
    </location>
</feature>
<keyword evidence="3 6" id="KW-0812">Transmembrane</keyword>
<feature type="transmembrane region" description="Helical" evidence="6">
    <location>
        <begin position="95"/>
        <end position="118"/>
    </location>
</feature>
<accession>A0A2V2N4F7</accession>
<reference evidence="7 8" key="1">
    <citation type="submission" date="2018-05" db="EMBL/GenBank/DDBJ databases">
        <title>Draft genome of Methanospirillum lacunae Ki8-1.</title>
        <authorList>
            <person name="Dueholm M.S."/>
            <person name="Nielsen P.H."/>
            <person name="Bakmann L.F."/>
            <person name="Otzen D.E."/>
        </authorList>
    </citation>
    <scope>NUCLEOTIDE SEQUENCE [LARGE SCALE GENOMIC DNA]</scope>
    <source>
        <strain evidence="7 8">Ki8-1</strain>
    </source>
</reference>
<dbReference type="InterPro" id="IPR038730">
    <property type="entry name" value="HyfE-like"/>
</dbReference>
<evidence type="ECO:0000256" key="2">
    <source>
        <dbReference type="ARBA" id="ARBA00022475"/>
    </source>
</evidence>
<evidence type="ECO:0000256" key="3">
    <source>
        <dbReference type="ARBA" id="ARBA00022692"/>
    </source>
</evidence>
<evidence type="ECO:0000313" key="8">
    <source>
        <dbReference type="Proteomes" id="UP000245657"/>
    </source>
</evidence>
<name>A0A2V2N4F7_9EURY</name>
<gene>
    <name evidence="7" type="ORF">DK846_11015</name>
</gene>
<dbReference type="RefSeq" id="WP_109969006.1">
    <property type="nucleotide sequence ID" value="NZ_CP176093.1"/>
</dbReference>
<dbReference type="PANTHER" id="PTHR38601">
    <property type="entry name" value="HYDROGENASE-4 COMPONENT E"/>
    <property type="match status" value="1"/>
</dbReference>
<feature type="transmembrane region" description="Helical" evidence="6">
    <location>
        <begin position="160"/>
        <end position="180"/>
    </location>
</feature>